<protein>
    <recommendedName>
        <fullName evidence="3">Flagellin</fullName>
    </recommendedName>
</protein>
<comment type="similarity">
    <text evidence="1 3">Belongs to the bacterial flagellin family.</text>
</comment>
<evidence type="ECO:0000259" key="4">
    <source>
        <dbReference type="Pfam" id="PF00669"/>
    </source>
</evidence>
<dbReference type="InterPro" id="IPR001029">
    <property type="entry name" value="Flagellin_N"/>
</dbReference>
<gene>
    <name evidence="6" type="ORF">ACBP88_10350</name>
</gene>
<evidence type="ECO:0000313" key="6">
    <source>
        <dbReference type="EMBL" id="MEZ2739841.1"/>
    </source>
</evidence>
<keyword evidence="6" id="KW-0282">Flagellum</keyword>
<dbReference type="Gene3D" id="1.20.1330.10">
    <property type="entry name" value="f41 fragment of flagellin, N-terminal domain"/>
    <property type="match status" value="2"/>
</dbReference>
<dbReference type="PANTHER" id="PTHR42792:SF2">
    <property type="entry name" value="FLAGELLIN"/>
    <property type="match status" value="1"/>
</dbReference>
<dbReference type="InterPro" id="IPR046358">
    <property type="entry name" value="Flagellin_C"/>
</dbReference>
<dbReference type="Gene3D" id="6.10.10.10">
    <property type="entry name" value="Flagellar export chaperone, C-terminal domain"/>
    <property type="match status" value="1"/>
</dbReference>
<accession>A0ABV4IF80</accession>
<dbReference type="Pfam" id="PF00669">
    <property type="entry name" value="Flagellin_N"/>
    <property type="match status" value="1"/>
</dbReference>
<comment type="subcellular location">
    <subcellularLocation>
        <location evidence="3">Secreted</location>
    </subcellularLocation>
    <subcellularLocation>
        <location evidence="3">Bacterial flagellum</location>
    </subcellularLocation>
</comment>
<proteinExistence type="inferred from homology"/>
<dbReference type="SUPFAM" id="SSF64518">
    <property type="entry name" value="Phase 1 flagellin"/>
    <property type="match status" value="1"/>
</dbReference>
<dbReference type="PRINTS" id="PR00207">
    <property type="entry name" value="FLAGELLIN"/>
</dbReference>
<comment type="function">
    <text evidence="3">Flagellin is the subunit protein which polymerizes to form the filaments of bacterial flagella.</text>
</comment>
<dbReference type="PANTHER" id="PTHR42792">
    <property type="entry name" value="FLAGELLIN"/>
    <property type="match status" value="1"/>
</dbReference>
<name>A0ABV4IF80_9BURK</name>
<evidence type="ECO:0000256" key="2">
    <source>
        <dbReference type="ARBA" id="ARBA00023143"/>
    </source>
</evidence>
<keyword evidence="3" id="KW-0964">Secreted</keyword>
<dbReference type="Gene3D" id="3.30.70.2120">
    <property type="match status" value="1"/>
</dbReference>
<dbReference type="InterPro" id="IPR042187">
    <property type="entry name" value="Flagellin_C_sub2"/>
</dbReference>
<dbReference type="Pfam" id="PF00700">
    <property type="entry name" value="Flagellin_C"/>
    <property type="match status" value="1"/>
</dbReference>
<keyword evidence="6" id="KW-0969">Cilium</keyword>
<reference evidence="6 7" key="1">
    <citation type="submission" date="2024-08" db="EMBL/GenBank/DDBJ databases">
        <authorList>
            <person name="Feng Z."/>
            <person name="Ronholm J."/>
        </authorList>
    </citation>
    <scope>NUCLEOTIDE SEQUENCE [LARGE SCALE GENOMIC DNA]</scope>
    <source>
        <strain evidence="6 7">4-AB0-8</strain>
    </source>
</reference>
<keyword evidence="6" id="KW-0966">Cell projection</keyword>
<keyword evidence="7" id="KW-1185">Reference proteome</keyword>
<comment type="caution">
    <text evidence="6">The sequence shown here is derived from an EMBL/GenBank/DDBJ whole genome shotgun (WGS) entry which is preliminary data.</text>
</comment>
<dbReference type="Proteomes" id="UP001567350">
    <property type="component" value="Unassembled WGS sequence"/>
</dbReference>
<dbReference type="EMBL" id="JBGJLR010000010">
    <property type="protein sequence ID" value="MEZ2739841.1"/>
    <property type="molecule type" value="Genomic_DNA"/>
</dbReference>
<dbReference type="InterPro" id="IPR001492">
    <property type="entry name" value="Flagellin"/>
</dbReference>
<sequence>MAMTINTNVVSLNAQRNLGLSGGSLASSMQRLSSGLRVNSAKDDAAGLAIAERMNAQTKGLAVAARNANDGISLAQTAEGALGKVGDMLQRARELAVQASNATNSDTDRKALQAEVSQLMSEVDRVAKTTTFNGRKLLDGSFSGGVFQVGAGAGDNITVGALQNTKIDSLSSVAFGTSEQTVKSADMVSYASEIKADELSIQVGTKEAVKLGAIDKASSAQERLGQVVAAINAKTADTGVTAFLEGGDNGEYTVQLRSDSGDAVSMRGFSQAATGIGSDIKVGLATAAGAAAGAAQSTLKGLVGQDSAALYASVKSAAYTTAMTVGDAAFGSLAASGGAAWTAAKDAFKAVVAANTDGAGFLAGGEAKVREAVDALQAGFADAVAVESKTNRDAVYSKLDAALSTTDTAGIGALNTALAAAGAAAAQQVTPATVAAGATAEQLAAIRQTIISQVDAYMSGGLGVQTADAQKKTGLDELSVETQAGAWEAIKQLDSAIDQVNAARGDLGALQTRFEKTVENIDIQNENISAARGRIVDADFATETANLSRSQILQQAGTAMVAQANQLPQNVLSLLR</sequence>
<evidence type="ECO:0000259" key="5">
    <source>
        <dbReference type="Pfam" id="PF00700"/>
    </source>
</evidence>
<organism evidence="6 7">
    <name type="scientific">Comamonas jiangduensis</name>
    <dbReference type="NCBI Taxonomy" id="1194168"/>
    <lineage>
        <taxon>Bacteria</taxon>
        <taxon>Pseudomonadati</taxon>
        <taxon>Pseudomonadota</taxon>
        <taxon>Betaproteobacteria</taxon>
        <taxon>Burkholderiales</taxon>
        <taxon>Comamonadaceae</taxon>
        <taxon>Comamonas</taxon>
    </lineage>
</organism>
<feature type="domain" description="Flagellin N-terminal" evidence="4">
    <location>
        <begin position="5"/>
        <end position="142"/>
    </location>
</feature>
<evidence type="ECO:0000256" key="3">
    <source>
        <dbReference type="RuleBase" id="RU362073"/>
    </source>
</evidence>
<evidence type="ECO:0000313" key="7">
    <source>
        <dbReference type="Proteomes" id="UP001567350"/>
    </source>
</evidence>
<feature type="domain" description="Flagellin C-terminal" evidence="5">
    <location>
        <begin position="490"/>
        <end position="575"/>
    </location>
</feature>
<dbReference type="RefSeq" id="WP_286997745.1">
    <property type="nucleotide sequence ID" value="NZ_DALYTO010000011.1"/>
</dbReference>
<evidence type="ECO:0000256" key="1">
    <source>
        <dbReference type="ARBA" id="ARBA00005709"/>
    </source>
</evidence>
<keyword evidence="2 3" id="KW-0975">Bacterial flagellum</keyword>